<dbReference type="AlphaFoldDB" id="A0AAN8K6P5"/>
<accession>A0AAN8K6P5</accession>
<dbReference type="EMBL" id="JAZGQO010000002">
    <property type="protein sequence ID" value="KAK6191071.1"/>
    <property type="molecule type" value="Genomic_DNA"/>
</dbReference>
<gene>
    <name evidence="2" type="ORF">SNE40_002819</name>
</gene>
<organism evidence="2 3">
    <name type="scientific">Patella caerulea</name>
    <name type="common">Rayed Mediterranean limpet</name>
    <dbReference type="NCBI Taxonomy" id="87958"/>
    <lineage>
        <taxon>Eukaryota</taxon>
        <taxon>Metazoa</taxon>
        <taxon>Spiralia</taxon>
        <taxon>Lophotrochozoa</taxon>
        <taxon>Mollusca</taxon>
        <taxon>Gastropoda</taxon>
        <taxon>Patellogastropoda</taxon>
        <taxon>Patelloidea</taxon>
        <taxon>Patellidae</taxon>
        <taxon>Patella</taxon>
    </lineage>
</organism>
<evidence type="ECO:0000259" key="1">
    <source>
        <dbReference type="Pfam" id="PF13843"/>
    </source>
</evidence>
<proteinExistence type="predicted"/>
<name>A0AAN8K6P5_PATCE</name>
<dbReference type="InterPro" id="IPR029526">
    <property type="entry name" value="PGBD"/>
</dbReference>
<evidence type="ECO:0000313" key="3">
    <source>
        <dbReference type="Proteomes" id="UP001347796"/>
    </source>
</evidence>
<dbReference type="Proteomes" id="UP001347796">
    <property type="component" value="Unassembled WGS sequence"/>
</dbReference>
<reference evidence="2 3" key="1">
    <citation type="submission" date="2024-01" db="EMBL/GenBank/DDBJ databases">
        <title>The genome of the rayed Mediterranean limpet Patella caerulea (Linnaeus, 1758).</title>
        <authorList>
            <person name="Anh-Thu Weber A."/>
            <person name="Halstead-Nussloch G."/>
        </authorList>
    </citation>
    <scope>NUCLEOTIDE SEQUENCE [LARGE SCALE GENOMIC DNA]</scope>
    <source>
        <strain evidence="2">AATW-2023a</strain>
        <tissue evidence="2">Whole specimen</tissue>
    </source>
</reference>
<evidence type="ECO:0000313" key="2">
    <source>
        <dbReference type="EMBL" id="KAK6191071.1"/>
    </source>
</evidence>
<keyword evidence="3" id="KW-1185">Reference proteome</keyword>
<dbReference type="Pfam" id="PF13843">
    <property type="entry name" value="DDE_Tnp_1_7"/>
    <property type="match status" value="1"/>
</dbReference>
<feature type="domain" description="PiggyBac transposable element-derived protein" evidence="1">
    <location>
        <begin position="17"/>
        <end position="93"/>
    </location>
</feature>
<comment type="caution">
    <text evidence="2">The sequence shown here is derived from an EMBL/GenBank/DDBJ whole genome shotgun (WGS) entry which is preliminary data.</text>
</comment>
<protein>
    <recommendedName>
        <fullName evidence="1">PiggyBac transposable element-derived protein domain-containing protein</fullName>
    </recommendedName>
</protein>
<sequence>MQAVKFRAKKNKSNGKPKEVCMLTTEGSAARIPTGKNDKDGNPIAKPACIIAYNHKIIGVDMVDQQLHSVIVVRKTYKWYKKVALRLFMTCVLCAHKLHRKFMPSTKDFLTDLKDLLVILVSSSPKLNKDVIWTDTVQRLTERHFPQKRETKAGITGYRKDKMCRACWARGLRSRAGREIRTVWICPDRPSQPGLRADQDCFKAYHTIFDYSVSPDGENGDSSDGDE</sequence>